<dbReference type="KEGG" id="kne:92181510"/>
<dbReference type="AlphaFoldDB" id="A0AAW0YV06"/>
<accession>A0AAW0YV06</accession>
<feature type="signal peptide" evidence="1">
    <location>
        <begin position="1"/>
        <end position="24"/>
    </location>
</feature>
<proteinExistence type="predicted"/>
<dbReference type="Proteomes" id="UP001388673">
    <property type="component" value="Unassembled WGS sequence"/>
</dbReference>
<gene>
    <name evidence="2" type="ORF">IAR55_004252</name>
</gene>
<comment type="caution">
    <text evidence="2">The sequence shown here is derived from an EMBL/GenBank/DDBJ whole genome shotgun (WGS) entry which is preliminary data.</text>
</comment>
<name>A0AAW0YV06_9TREE</name>
<feature type="chain" id="PRO_5043934505" description="Amine oxidase" evidence="1">
    <location>
        <begin position="25"/>
        <end position="497"/>
    </location>
</feature>
<evidence type="ECO:0008006" key="4">
    <source>
        <dbReference type="Google" id="ProtNLM"/>
    </source>
</evidence>
<keyword evidence="1" id="KW-0732">Signal</keyword>
<dbReference type="RefSeq" id="XP_066801766.1">
    <property type="nucleotide sequence ID" value="XM_066947352.1"/>
</dbReference>
<evidence type="ECO:0000313" key="2">
    <source>
        <dbReference type="EMBL" id="KAK8850335.1"/>
    </source>
</evidence>
<protein>
    <recommendedName>
        <fullName evidence="4">Amine oxidase</fullName>
    </recommendedName>
</protein>
<reference evidence="2 3" key="1">
    <citation type="journal article" date="2024" name="bioRxiv">
        <title>Comparative genomics of Cryptococcus and Kwoniella reveals pathogenesis evolution and contrasting karyotype dynamics via intercentromeric recombination or chromosome fusion.</title>
        <authorList>
            <person name="Coelho M.A."/>
            <person name="David-Palma M."/>
            <person name="Shea T."/>
            <person name="Bowers K."/>
            <person name="McGinley-Smith S."/>
            <person name="Mohammad A.W."/>
            <person name="Gnirke A."/>
            <person name="Yurkov A.M."/>
            <person name="Nowrousian M."/>
            <person name="Sun S."/>
            <person name="Cuomo C.A."/>
            <person name="Heitman J."/>
        </authorList>
    </citation>
    <scope>NUCLEOTIDE SEQUENCE [LARGE SCALE GENOMIC DNA]</scope>
    <source>
        <strain evidence="2 3">CBS 13917</strain>
    </source>
</reference>
<sequence>MLYRGLTILSVTFFLTIYLTLVREATPGSTASSYLSFPYASSSRPTPVDVFSVLSSTPPGHEEYSWTEGDGSAGDFVTVGSPAHFIPLENEDIVDVKTGEKLVGPLSGSTFNLGLLKLPRGSKWGYVGVARGPHRKRELVMVNGNPSVEHVLVAFGLNITSEGKLHVVSPAQTIDIPMAPKAGCLPTKHFVATYGAEDPRLFWTDAGTPALIMARYSDALDTCRSLGFMPDLRDKFGPLADALAPGEGVVDYQSIPKIPGAANNLELVRAQGQANVEKNWVGFYPGAIADGKTIHPHVQYNFAPSLTLEPVEVNSRRILYQDVILPPQLDTRKCVQDAHFSWEPRKIHQASPLYRLTLCERGMGCVAGEDNTVLFGMAHTQRSPTHYGKFIATFNVSAPHNVISVGPRFSMNGLSDDQINYALTMVPIEDGDLDPSIPQKRLPQTHLPSHFFLDDKLLITLGHRDRAMTSVMTTVRDVLGRQKICPRPTPQIVDELQ</sequence>
<keyword evidence="3" id="KW-1185">Reference proteome</keyword>
<dbReference type="GeneID" id="92181510"/>
<evidence type="ECO:0000313" key="3">
    <source>
        <dbReference type="Proteomes" id="UP001388673"/>
    </source>
</evidence>
<evidence type="ECO:0000256" key="1">
    <source>
        <dbReference type="SAM" id="SignalP"/>
    </source>
</evidence>
<dbReference type="EMBL" id="JBCAWK010000008">
    <property type="protein sequence ID" value="KAK8850335.1"/>
    <property type="molecule type" value="Genomic_DNA"/>
</dbReference>
<organism evidence="2 3">
    <name type="scientific">Kwoniella newhampshirensis</name>
    <dbReference type="NCBI Taxonomy" id="1651941"/>
    <lineage>
        <taxon>Eukaryota</taxon>
        <taxon>Fungi</taxon>
        <taxon>Dikarya</taxon>
        <taxon>Basidiomycota</taxon>
        <taxon>Agaricomycotina</taxon>
        <taxon>Tremellomycetes</taxon>
        <taxon>Tremellales</taxon>
        <taxon>Cryptococcaceae</taxon>
        <taxon>Kwoniella</taxon>
    </lineage>
</organism>